<dbReference type="PROSITE" id="PS51084">
    <property type="entry name" value="HIT_2"/>
    <property type="match status" value="1"/>
</dbReference>
<gene>
    <name evidence="5" type="ORF">J2T57_003383</name>
</gene>
<dbReference type="Pfam" id="PF01230">
    <property type="entry name" value="HIT"/>
    <property type="match status" value="1"/>
</dbReference>
<dbReference type="PROSITE" id="PS00892">
    <property type="entry name" value="HIT_1"/>
    <property type="match status" value="1"/>
</dbReference>
<dbReference type="Gene3D" id="3.30.428.10">
    <property type="entry name" value="HIT-like"/>
    <property type="match status" value="1"/>
</dbReference>
<name>A0AAE3G5W5_9GAMM</name>
<dbReference type="Proteomes" id="UP001205843">
    <property type="component" value="Unassembled WGS sequence"/>
</dbReference>
<feature type="short sequence motif" description="Histidine triad motif" evidence="2 3">
    <location>
        <begin position="99"/>
        <end position="103"/>
    </location>
</feature>
<evidence type="ECO:0000259" key="4">
    <source>
        <dbReference type="PROSITE" id="PS51084"/>
    </source>
</evidence>
<evidence type="ECO:0000313" key="5">
    <source>
        <dbReference type="EMBL" id="MCP1676224.1"/>
    </source>
</evidence>
<sequence>MSDDSIFMKIVRREIPADIVVETDDVLAFRDINPQAPHHYLVIPKRCIPSIEDLTPEDEALVGKLFLVAQQVARQQGFAEDGYRTVMNCGRDGGQDVYHIHLHVLAGRRMQWPPG</sequence>
<dbReference type="InterPro" id="IPR011146">
    <property type="entry name" value="HIT-like"/>
</dbReference>
<evidence type="ECO:0000313" key="6">
    <source>
        <dbReference type="Proteomes" id="UP001205843"/>
    </source>
</evidence>
<dbReference type="PRINTS" id="PR00332">
    <property type="entry name" value="HISTRIAD"/>
</dbReference>
<comment type="caution">
    <text evidence="5">The sequence shown here is derived from an EMBL/GenBank/DDBJ whole genome shotgun (WGS) entry which is preliminary data.</text>
</comment>
<evidence type="ECO:0000256" key="2">
    <source>
        <dbReference type="PIRSR" id="PIRSR601310-3"/>
    </source>
</evidence>
<dbReference type="PANTHER" id="PTHR23089">
    <property type="entry name" value="HISTIDINE TRIAD HIT PROTEIN"/>
    <property type="match status" value="1"/>
</dbReference>
<dbReference type="GO" id="GO:0003824">
    <property type="term" value="F:catalytic activity"/>
    <property type="evidence" value="ECO:0007669"/>
    <property type="project" value="InterPro"/>
</dbReference>
<proteinExistence type="predicted"/>
<dbReference type="InterPro" id="IPR001310">
    <property type="entry name" value="Histidine_triad_HIT"/>
</dbReference>
<dbReference type="InterPro" id="IPR019808">
    <property type="entry name" value="Histidine_triad_CS"/>
</dbReference>
<reference evidence="5" key="1">
    <citation type="submission" date="2022-03" db="EMBL/GenBank/DDBJ databases">
        <title>Genomic Encyclopedia of Type Strains, Phase III (KMG-III): the genomes of soil and plant-associated and newly described type strains.</title>
        <authorList>
            <person name="Whitman W."/>
        </authorList>
    </citation>
    <scope>NUCLEOTIDE SEQUENCE</scope>
    <source>
        <strain evidence="5">ANL 6-2</strain>
    </source>
</reference>
<organism evidence="5 6">
    <name type="scientific">Natronocella acetinitrilica</name>
    <dbReference type="NCBI Taxonomy" id="414046"/>
    <lineage>
        <taxon>Bacteria</taxon>
        <taxon>Pseudomonadati</taxon>
        <taxon>Pseudomonadota</taxon>
        <taxon>Gammaproteobacteria</taxon>
        <taxon>Chromatiales</taxon>
        <taxon>Ectothiorhodospiraceae</taxon>
        <taxon>Natronocella</taxon>
    </lineage>
</organism>
<keyword evidence="6" id="KW-1185">Reference proteome</keyword>
<feature type="domain" description="HIT" evidence="4">
    <location>
        <begin position="6"/>
        <end position="115"/>
    </location>
</feature>
<dbReference type="CDD" id="cd01276">
    <property type="entry name" value="PKCI_related"/>
    <property type="match status" value="1"/>
</dbReference>
<evidence type="ECO:0000256" key="3">
    <source>
        <dbReference type="PROSITE-ProRule" id="PRU00464"/>
    </source>
</evidence>
<dbReference type="SUPFAM" id="SSF54197">
    <property type="entry name" value="HIT-like"/>
    <property type="match status" value="1"/>
</dbReference>
<feature type="active site" description="Tele-AMP-histidine intermediate" evidence="1">
    <location>
        <position position="101"/>
    </location>
</feature>
<dbReference type="InterPro" id="IPR036265">
    <property type="entry name" value="HIT-like_sf"/>
</dbReference>
<accession>A0AAE3G5W5</accession>
<dbReference type="EMBL" id="JALJXV010000008">
    <property type="protein sequence ID" value="MCP1676224.1"/>
    <property type="molecule type" value="Genomic_DNA"/>
</dbReference>
<evidence type="ECO:0000256" key="1">
    <source>
        <dbReference type="PIRSR" id="PIRSR601310-1"/>
    </source>
</evidence>
<protein>
    <submittedName>
        <fullName evidence="5">Histidine triad (HIT) family protein</fullName>
    </submittedName>
</protein>
<dbReference type="AlphaFoldDB" id="A0AAE3G5W5"/>